<reference evidence="3" key="2">
    <citation type="submission" date="2020-09" db="EMBL/GenBank/DDBJ databases">
        <authorList>
            <person name="Sun Q."/>
            <person name="Zhou Y."/>
        </authorList>
    </citation>
    <scope>NUCLEOTIDE SEQUENCE</scope>
    <source>
        <strain evidence="3">CGMCC 1.15794</strain>
    </source>
</reference>
<gene>
    <name evidence="3" type="ORF">GCM10010921_24950</name>
</gene>
<sequence length="338" mass="34804">MQDRAAMRAARACGMLKSMEPRPKASLALLCLAAVSIVLAGCATPTEPPSQPGGPASGGPLVTPGHPVTVMDTGDGAELCLGAIAMSYPPQCGGPRLEGWDWAEWDGHFEDVSGSRWGEFHVVGTFDPETEVFVPVEVTPGADYDWSAQGGDDARSPDFSTPCPAPEGGWRVADPSRTTMQTLSDALQTATGLPGYAGAWVDQAVDEPTESTEPPAGDDGTAGAGDGSLADEGAGSDPLRTILNVQVAEDVASAEAALRDVWGGMLCVSEAERTEAELQGILAAVTSASGGMLTGWTDARTGTVHVEVVYDDGSLQQQLDAEHGEGTVLVSPMLKPVG</sequence>
<dbReference type="EMBL" id="BMJY01000012">
    <property type="protein sequence ID" value="GGH47879.1"/>
    <property type="molecule type" value="Genomic_DNA"/>
</dbReference>
<organism evidence="3 4">
    <name type="scientific">Microbacterium album</name>
    <dbReference type="NCBI Taxonomy" id="2053191"/>
    <lineage>
        <taxon>Bacteria</taxon>
        <taxon>Bacillati</taxon>
        <taxon>Actinomycetota</taxon>
        <taxon>Actinomycetes</taxon>
        <taxon>Micrococcales</taxon>
        <taxon>Microbacteriaceae</taxon>
        <taxon>Microbacterium</taxon>
    </lineage>
</organism>
<keyword evidence="2" id="KW-0732">Signal</keyword>
<dbReference type="AlphaFoldDB" id="A0A917IIJ2"/>
<comment type="caution">
    <text evidence="3">The sequence shown here is derived from an EMBL/GenBank/DDBJ whole genome shotgun (WGS) entry which is preliminary data.</text>
</comment>
<feature type="chain" id="PRO_5038342200" evidence="2">
    <location>
        <begin position="41"/>
        <end position="338"/>
    </location>
</feature>
<reference evidence="3" key="1">
    <citation type="journal article" date="2014" name="Int. J. Syst. Evol. Microbiol.">
        <title>Complete genome sequence of Corynebacterium casei LMG S-19264T (=DSM 44701T), isolated from a smear-ripened cheese.</title>
        <authorList>
            <consortium name="US DOE Joint Genome Institute (JGI-PGF)"/>
            <person name="Walter F."/>
            <person name="Albersmeier A."/>
            <person name="Kalinowski J."/>
            <person name="Ruckert C."/>
        </authorList>
    </citation>
    <scope>NUCLEOTIDE SEQUENCE</scope>
    <source>
        <strain evidence="3">CGMCC 1.15794</strain>
    </source>
</reference>
<evidence type="ECO:0000313" key="4">
    <source>
        <dbReference type="Proteomes" id="UP000657592"/>
    </source>
</evidence>
<evidence type="ECO:0000256" key="1">
    <source>
        <dbReference type="SAM" id="MobiDB-lite"/>
    </source>
</evidence>
<feature type="region of interest" description="Disordered" evidence="1">
    <location>
        <begin position="46"/>
        <end position="69"/>
    </location>
</feature>
<accession>A0A917IIJ2</accession>
<dbReference type="Proteomes" id="UP000657592">
    <property type="component" value="Unassembled WGS sequence"/>
</dbReference>
<evidence type="ECO:0000256" key="2">
    <source>
        <dbReference type="SAM" id="SignalP"/>
    </source>
</evidence>
<evidence type="ECO:0000313" key="3">
    <source>
        <dbReference type="EMBL" id="GGH47879.1"/>
    </source>
</evidence>
<protein>
    <submittedName>
        <fullName evidence="3">Uncharacterized protein</fullName>
    </submittedName>
</protein>
<name>A0A917IIJ2_9MICO</name>
<proteinExistence type="predicted"/>
<feature type="signal peptide" evidence="2">
    <location>
        <begin position="1"/>
        <end position="40"/>
    </location>
</feature>
<keyword evidence="4" id="KW-1185">Reference proteome</keyword>
<feature type="region of interest" description="Disordered" evidence="1">
    <location>
        <begin position="206"/>
        <end position="236"/>
    </location>
</feature>